<comment type="similarity">
    <text evidence="1">Belongs to the UDP-glycosyltransferase family.</text>
</comment>
<dbReference type="OrthoDB" id="140855at2"/>
<dbReference type="PANTHER" id="PTHR48050:SF13">
    <property type="entry name" value="STEROL 3-BETA-GLUCOSYLTRANSFERASE UGT80A2"/>
    <property type="match status" value="1"/>
</dbReference>
<dbReference type="GO" id="GO:0016758">
    <property type="term" value="F:hexosyltransferase activity"/>
    <property type="evidence" value="ECO:0007669"/>
    <property type="project" value="InterPro"/>
</dbReference>
<dbReference type="SUPFAM" id="SSF53756">
    <property type="entry name" value="UDP-Glycosyltransferase/glycogen phosphorylase"/>
    <property type="match status" value="1"/>
</dbReference>
<dbReference type="InterPro" id="IPR050426">
    <property type="entry name" value="Glycosyltransferase_28"/>
</dbReference>
<evidence type="ECO:0000256" key="1">
    <source>
        <dbReference type="ARBA" id="ARBA00009995"/>
    </source>
</evidence>
<dbReference type="PANTHER" id="PTHR48050">
    <property type="entry name" value="STEROL 3-BETA-GLUCOSYLTRANSFERASE"/>
    <property type="match status" value="1"/>
</dbReference>
<dbReference type="Proteomes" id="UP000287171">
    <property type="component" value="Unassembled WGS sequence"/>
</dbReference>
<organism evidence="5 6">
    <name type="scientific">Dictyobacter alpinus</name>
    <dbReference type="NCBI Taxonomy" id="2014873"/>
    <lineage>
        <taxon>Bacteria</taxon>
        <taxon>Bacillati</taxon>
        <taxon>Chloroflexota</taxon>
        <taxon>Ktedonobacteria</taxon>
        <taxon>Ktedonobacterales</taxon>
        <taxon>Dictyobacteraceae</taxon>
        <taxon>Dictyobacter</taxon>
    </lineage>
</organism>
<protein>
    <submittedName>
        <fullName evidence="5">Glycosyl transferase</fullName>
    </submittedName>
</protein>
<evidence type="ECO:0000313" key="5">
    <source>
        <dbReference type="EMBL" id="GCE28847.1"/>
    </source>
</evidence>
<accession>A0A402BC40</accession>
<dbReference type="FunFam" id="3.40.50.2000:FF:000072">
    <property type="entry name" value="Glycosyl transferase"/>
    <property type="match status" value="1"/>
</dbReference>
<feature type="domain" description="Erythromycin biosynthesis protein CIII-like C-terminal" evidence="4">
    <location>
        <begin position="298"/>
        <end position="403"/>
    </location>
</feature>
<keyword evidence="6" id="KW-1185">Reference proteome</keyword>
<dbReference type="InterPro" id="IPR002213">
    <property type="entry name" value="UDP_glucos_trans"/>
</dbReference>
<dbReference type="NCBIfam" id="TIGR01426">
    <property type="entry name" value="MGT"/>
    <property type="match status" value="1"/>
</dbReference>
<evidence type="ECO:0000256" key="3">
    <source>
        <dbReference type="SAM" id="MobiDB-lite"/>
    </source>
</evidence>
<reference evidence="6" key="1">
    <citation type="submission" date="2018-12" db="EMBL/GenBank/DDBJ databases">
        <title>Tengunoibacter tsumagoiensis gen. nov., sp. nov., Dictyobacter kobayashii sp. nov., D. alpinus sp. nov., and D. joshuensis sp. nov. and description of Dictyobacteraceae fam. nov. within the order Ktedonobacterales isolated from Tengu-no-mugimeshi.</title>
        <authorList>
            <person name="Wang C.M."/>
            <person name="Zheng Y."/>
            <person name="Sakai Y."/>
            <person name="Toyoda A."/>
            <person name="Minakuchi Y."/>
            <person name="Abe K."/>
            <person name="Yokota A."/>
            <person name="Yabe S."/>
        </authorList>
    </citation>
    <scope>NUCLEOTIDE SEQUENCE [LARGE SCALE GENOMIC DNA]</scope>
    <source>
        <strain evidence="6">Uno16</strain>
    </source>
</reference>
<dbReference type="InterPro" id="IPR006326">
    <property type="entry name" value="UDPGT_MGT-like"/>
</dbReference>
<dbReference type="EMBL" id="BIFT01000001">
    <property type="protein sequence ID" value="GCE28847.1"/>
    <property type="molecule type" value="Genomic_DNA"/>
</dbReference>
<comment type="caution">
    <text evidence="5">The sequence shown here is derived from an EMBL/GenBank/DDBJ whole genome shotgun (WGS) entry which is preliminary data.</text>
</comment>
<evidence type="ECO:0000256" key="2">
    <source>
        <dbReference type="ARBA" id="ARBA00022679"/>
    </source>
</evidence>
<proteinExistence type="inferred from homology"/>
<dbReference type="Gene3D" id="3.40.50.2000">
    <property type="entry name" value="Glycogen Phosphorylase B"/>
    <property type="match status" value="2"/>
</dbReference>
<feature type="region of interest" description="Disordered" evidence="3">
    <location>
        <begin position="150"/>
        <end position="176"/>
    </location>
</feature>
<dbReference type="GO" id="GO:0017000">
    <property type="term" value="P:antibiotic biosynthetic process"/>
    <property type="evidence" value="ECO:0007669"/>
    <property type="project" value="UniProtKB-ARBA"/>
</dbReference>
<keyword evidence="2 5" id="KW-0808">Transferase</keyword>
<dbReference type="InterPro" id="IPR010610">
    <property type="entry name" value="EryCIII-like_C"/>
</dbReference>
<dbReference type="RefSeq" id="WP_126629019.1">
    <property type="nucleotide sequence ID" value="NZ_BIFT01000001.1"/>
</dbReference>
<feature type="compositionally biased region" description="Low complexity" evidence="3">
    <location>
        <begin position="150"/>
        <end position="159"/>
    </location>
</feature>
<evidence type="ECO:0000313" key="6">
    <source>
        <dbReference type="Proteomes" id="UP000287171"/>
    </source>
</evidence>
<sequence length="427" mass="46925">MTRYAIINVPAYGHVNPTLALAQELVARGAQVDYYVTEEFRASIESTGATFHPYHMPEFGPPAEMPAPQGGPPQMMLIQMLHANTLALPEIIEQLQAERPDCLIYDFMSLSGLLAARILDVPAVKLRPSYVPNSSIGALMARGPFVQGRPPMGAPGQAPTTPPAGAPPMAQGPFSQIKGPEMTAFQQELDRLCARYDIEPVSPQDLWFHHEELNISFIPKEFQPGGENFDKRFVFVGPSIFPRQDAPTFELRKRAEEPVLYISLGTVMNNQPDFFKLCFEAFAHEPWHVVMAHGKRIDLQKLGAVPANFQVAPYLPQLEVLAQSRAFITHGGMNSTMEGLYYGVPLIVVPQQPEQSITAQRVSDIGLGMALKTDELNATILREAVKRVSQDATIRKNVADMQQTIRNSGGAHQAADAIASFSGQPSK</sequence>
<dbReference type="Pfam" id="PF06722">
    <property type="entry name" value="EryCIII-like_C"/>
    <property type="match status" value="1"/>
</dbReference>
<gene>
    <name evidence="5" type="ORF">KDA_43310</name>
</gene>
<dbReference type="AlphaFoldDB" id="A0A402BC40"/>
<name>A0A402BC40_9CHLR</name>
<dbReference type="CDD" id="cd03784">
    <property type="entry name" value="GT1_Gtf-like"/>
    <property type="match status" value="1"/>
</dbReference>
<evidence type="ECO:0000259" key="4">
    <source>
        <dbReference type="Pfam" id="PF06722"/>
    </source>
</evidence>
<dbReference type="GO" id="GO:0008194">
    <property type="term" value="F:UDP-glycosyltransferase activity"/>
    <property type="evidence" value="ECO:0007669"/>
    <property type="project" value="InterPro"/>
</dbReference>